<accession>A0A1H9YP15</accession>
<evidence type="ECO:0000313" key="1">
    <source>
        <dbReference type="EMBL" id="SES70867.1"/>
    </source>
</evidence>
<dbReference type="Proteomes" id="UP000198507">
    <property type="component" value="Unassembled WGS sequence"/>
</dbReference>
<dbReference type="EMBL" id="FOIE01000001">
    <property type="protein sequence ID" value="SES70867.1"/>
    <property type="molecule type" value="Genomic_DNA"/>
</dbReference>
<reference evidence="2" key="1">
    <citation type="submission" date="2016-10" db="EMBL/GenBank/DDBJ databases">
        <authorList>
            <person name="Varghese N."/>
            <person name="Submissions S."/>
        </authorList>
    </citation>
    <scope>NUCLEOTIDE SEQUENCE [LARGE SCALE GENOMIC DNA]</scope>
    <source>
        <strain evidence="2">DSM 44209</strain>
    </source>
</reference>
<sequence>MARRPREGLQSELLHLLQPLVRRRAELLSERIAPTLADIGDDMAGRPADEVLAALDAAIRNAGGTPDTAALQEFAARIEAGENPFS</sequence>
<organism evidence="1 2">
    <name type="scientific">Geodermatophilus poikilotrophus</name>
    <dbReference type="NCBI Taxonomy" id="1333667"/>
    <lineage>
        <taxon>Bacteria</taxon>
        <taxon>Bacillati</taxon>
        <taxon>Actinomycetota</taxon>
        <taxon>Actinomycetes</taxon>
        <taxon>Geodermatophilales</taxon>
        <taxon>Geodermatophilaceae</taxon>
        <taxon>Geodermatophilus</taxon>
    </lineage>
</organism>
<evidence type="ECO:0000313" key="2">
    <source>
        <dbReference type="Proteomes" id="UP000198507"/>
    </source>
</evidence>
<dbReference type="RefSeq" id="WP_091437807.1">
    <property type="nucleotide sequence ID" value="NZ_FOIE01000001.1"/>
</dbReference>
<name>A0A1H9YP15_9ACTN</name>
<protein>
    <submittedName>
        <fullName evidence="1">Uncharacterized protein</fullName>
    </submittedName>
</protein>
<dbReference type="AlphaFoldDB" id="A0A1H9YP15"/>
<proteinExistence type="predicted"/>
<gene>
    <name evidence="1" type="ORF">SAMN04488546_0211</name>
</gene>
<keyword evidence="2" id="KW-1185">Reference proteome</keyword>
<dbReference type="OrthoDB" id="5192667at2"/>